<organism evidence="7 8">
    <name type="scientific">Carya illinoinensis</name>
    <name type="common">Pecan</name>
    <dbReference type="NCBI Taxonomy" id="32201"/>
    <lineage>
        <taxon>Eukaryota</taxon>
        <taxon>Viridiplantae</taxon>
        <taxon>Streptophyta</taxon>
        <taxon>Embryophyta</taxon>
        <taxon>Tracheophyta</taxon>
        <taxon>Spermatophyta</taxon>
        <taxon>Magnoliopsida</taxon>
        <taxon>eudicotyledons</taxon>
        <taxon>Gunneridae</taxon>
        <taxon>Pentapetalae</taxon>
        <taxon>rosids</taxon>
        <taxon>fabids</taxon>
        <taxon>Fagales</taxon>
        <taxon>Juglandaceae</taxon>
        <taxon>Carya</taxon>
    </lineage>
</organism>
<dbReference type="InterPro" id="IPR053031">
    <property type="entry name" value="Cuticle_assoc_protein"/>
</dbReference>
<evidence type="ECO:0000256" key="2">
    <source>
        <dbReference type="ARBA" id="ARBA00022771"/>
    </source>
</evidence>
<evidence type="ECO:0000313" key="7">
    <source>
        <dbReference type="EMBL" id="KAG6718379.1"/>
    </source>
</evidence>
<evidence type="ECO:0000259" key="6">
    <source>
        <dbReference type="PROSITE" id="PS50808"/>
    </source>
</evidence>
<dbReference type="PROSITE" id="PS50808">
    <property type="entry name" value="ZF_BED"/>
    <property type="match status" value="1"/>
</dbReference>
<dbReference type="Proteomes" id="UP000811246">
    <property type="component" value="Chromosome 4"/>
</dbReference>
<feature type="region of interest" description="Disordered" evidence="5">
    <location>
        <begin position="1"/>
        <end position="62"/>
    </location>
</feature>
<protein>
    <recommendedName>
        <fullName evidence="6">BED-type domain-containing protein</fullName>
    </recommendedName>
</protein>
<feature type="compositionally biased region" description="Pro residues" evidence="5">
    <location>
        <begin position="18"/>
        <end position="28"/>
    </location>
</feature>
<dbReference type="InterPro" id="IPR003656">
    <property type="entry name" value="Znf_BED"/>
</dbReference>
<dbReference type="EMBL" id="CM031828">
    <property type="protein sequence ID" value="KAG6718379.1"/>
    <property type="molecule type" value="Genomic_DNA"/>
</dbReference>
<evidence type="ECO:0000256" key="3">
    <source>
        <dbReference type="ARBA" id="ARBA00022833"/>
    </source>
</evidence>
<comment type="caution">
    <text evidence="7">The sequence shown here is derived from an EMBL/GenBank/DDBJ whole genome shotgun (WGS) entry which is preliminary data.</text>
</comment>
<keyword evidence="3" id="KW-0862">Zinc</keyword>
<feature type="compositionally biased region" description="Polar residues" evidence="5">
    <location>
        <begin position="1"/>
        <end position="15"/>
    </location>
</feature>
<dbReference type="AlphaFoldDB" id="A0A922FAG4"/>
<name>A0A922FAG4_CARIL</name>
<evidence type="ECO:0000256" key="1">
    <source>
        <dbReference type="ARBA" id="ARBA00022723"/>
    </source>
</evidence>
<dbReference type="GO" id="GO:0006357">
    <property type="term" value="P:regulation of transcription by RNA polymerase II"/>
    <property type="evidence" value="ECO:0007669"/>
    <property type="project" value="TreeGrafter"/>
</dbReference>
<feature type="compositionally biased region" description="Low complexity" evidence="5">
    <location>
        <begin position="29"/>
        <end position="38"/>
    </location>
</feature>
<dbReference type="PANTHER" id="PTHR34396:SF27">
    <property type="entry name" value="OS08G0208700 PROTEIN"/>
    <property type="match status" value="1"/>
</dbReference>
<evidence type="ECO:0000313" key="8">
    <source>
        <dbReference type="Proteomes" id="UP000811246"/>
    </source>
</evidence>
<evidence type="ECO:0000256" key="4">
    <source>
        <dbReference type="PROSITE-ProRule" id="PRU00027"/>
    </source>
</evidence>
<dbReference type="Pfam" id="PF02892">
    <property type="entry name" value="zf-BED"/>
    <property type="match status" value="1"/>
</dbReference>
<keyword evidence="2 4" id="KW-0863">Zinc-finger</keyword>
<reference evidence="7" key="1">
    <citation type="submission" date="2021-01" db="EMBL/GenBank/DDBJ databases">
        <authorList>
            <person name="Lovell J.T."/>
            <person name="Bentley N."/>
            <person name="Bhattarai G."/>
            <person name="Jenkins J.W."/>
            <person name="Sreedasyam A."/>
            <person name="Alarcon Y."/>
            <person name="Bock C."/>
            <person name="Boston L."/>
            <person name="Carlson J."/>
            <person name="Cervantes K."/>
            <person name="Clermont K."/>
            <person name="Krom N."/>
            <person name="Kubenka K."/>
            <person name="Mamidi S."/>
            <person name="Mattison C."/>
            <person name="Monteros M."/>
            <person name="Pisani C."/>
            <person name="Plott C."/>
            <person name="Rajasekar S."/>
            <person name="Rhein H.S."/>
            <person name="Rohla C."/>
            <person name="Song M."/>
            <person name="Hilaire R.S."/>
            <person name="Shu S."/>
            <person name="Wells L."/>
            <person name="Wang X."/>
            <person name="Webber J."/>
            <person name="Heerema R.J."/>
            <person name="Klein P."/>
            <person name="Conner P."/>
            <person name="Grauke L."/>
            <person name="Grimwood J."/>
            <person name="Schmutz J."/>
            <person name="Randall J.J."/>
        </authorList>
    </citation>
    <scope>NUCLEOTIDE SEQUENCE</scope>
    <source>
        <tissue evidence="7">Leaf</tissue>
    </source>
</reference>
<evidence type="ECO:0000256" key="5">
    <source>
        <dbReference type="SAM" id="MobiDB-lite"/>
    </source>
</evidence>
<sequence>MMESSTNDVQESTQGIPPFSPPPPPPQPSNVSNSSVGGSQRGRQRSMVWDHFTKIPKDDPTKPRAACNYCGASYACDTKTNGTKSMKYHIEHQCKKCPFKKTDNS</sequence>
<keyword evidence="1" id="KW-0479">Metal-binding</keyword>
<gene>
    <name evidence="7" type="ORF">I3842_04G146700</name>
</gene>
<dbReference type="GO" id="GO:1990837">
    <property type="term" value="F:sequence-specific double-stranded DNA binding"/>
    <property type="evidence" value="ECO:0007669"/>
    <property type="project" value="TreeGrafter"/>
</dbReference>
<accession>A0A922FAG4</accession>
<dbReference type="SMART" id="SM00614">
    <property type="entry name" value="ZnF_BED"/>
    <property type="match status" value="1"/>
</dbReference>
<proteinExistence type="predicted"/>
<dbReference type="PANTHER" id="PTHR34396">
    <property type="entry name" value="OS03G0264950 PROTEIN-RELATED"/>
    <property type="match status" value="1"/>
</dbReference>
<feature type="domain" description="BED-type" evidence="6">
    <location>
        <begin position="43"/>
        <end position="104"/>
    </location>
</feature>
<feature type="compositionally biased region" description="Basic and acidic residues" evidence="5">
    <location>
        <begin position="51"/>
        <end position="62"/>
    </location>
</feature>
<dbReference type="GO" id="GO:0008270">
    <property type="term" value="F:zinc ion binding"/>
    <property type="evidence" value="ECO:0007669"/>
    <property type="project" value="UniProtKB-KW"/>
</dbReference>
<dbReference type="GO" id="GO:0005634">
    <property type="term" value="C:nucleus"/>
    <property type="evidence" value="ECO:0007669"/>
    <property type="project" value="TreeGrafter"/>
</dbReference>